<dbReference type="EMBL" id="CP021255">
    <property type="protein sequence ID" value="AVD71140.1"/>
    <property type="molecule type" value="Genomic_DNA"/>
</dbReference>
<evidence type="ECO:0000313" key="2">
    <source>
        <dbReference type="Proteomes" id="UP000239867"/>
    </source>
</evidence>
<reference evidence="1 2" key="1">
    <citation type="journal article" date="2018" name="MBio">
        <title>Insights into the evolution of host association through the isolation and characterization of a novel human periodontal pathobiont, Desulfobulbus oralis.</title>
        <authorList>
            <person name="Cross K.L."/>
            <person name="Chirania P."/>
            <person name="Xiong W."/>
            <person name="Beall C.J."/>
            <person name="Elkins J.G."/>
            <person name="Giannone R.J."/>
            <person name="Griffen A.L."/>
            <person name="Guss A.M."/>
            <person name="Hettich R.L."/>
            <person name="Joshi S.S."/>
            <person name="Mokrzan E.M."/>
            <person name="Martin R.K."/>
            <person name="Zhulin I.B."/>
            <person name="Leys E.J."/>
            <person name="Podar M."/>
        </authorList>
    </citation>
    <scope>NUCLEOTIDE SEQUENCE [LARGE SCALE GENOMIC DNA]</scope>
    <source>
        <strain evidence="1 2">ORNL</strain>
    </source>
</reference>
<accession>A0A2L1GN69</accession>
<protein>
    <submittedName>
        <fullName evidence="1">Uncharacterized protein</fullName>
    </submittedName>
</protein>
<dbReference type="Proteomes" id="UP000239867">
    <property type="component" value="Chromosome"/>
</dbReference>
<name>A0A2L1GN69_9BACT</name>
<dbReference type="KEGG" id="deo:CAY53_06295"/>
<evidence type="ECO:0000313" key="1">
    <source>
        <dbReference type="EMBL" id="AVD71140.1"/>
    </source>
</evidence>
<gene>
    <name evidence="1" type="ORF">CAY53_06295</name>
</gene>
<dbReference type="AlphaFoldDB" id="A0A2L1GN69"/>
<keyword evidence="2" id="KW-1185">Reference proteome</keyword>
<dbReference type="RefSeq" id="WP_181040198.1">
    <property type="nucleotide sequence ID" value="NZ_CP021255.1"/>
</dbReference>
<proteinExistence type="predicted"/>
<organism evidence="1 2">
    <name type="scientific">Desulfobulbus oralis</name>
    <dbReference type="NCBI Taxonomy" id="1986146"/>
    <lineage>
        <taxon>Bacteria</taxon>
        <taxon>Pseudomonadati</taxon>
        <taxon>Thermodesulfobacteriota</taxon>
        <taxon>Desulfobulbia</taxon>
        <taxon>Desulfobulbales</taxon>
        <taxon>Desulfobulbaceae</taxon>
        <taxon>Desulfobulbus</taxon>
    </lineage>
</organism>
<sequence length="122" mass="13969">MERLVAELKRSLSFKDDTNEGDLVVVAAREPQLLIYALVGPIERDETRRDEWWHVTLHLLSMPIQTVVWTLREPQFTGQEIFTMGGNPHFIKAVKIPLKAHEDGPPASPKKATRITKFARIK</sequence>